<keyword evidence="5 7" id="KW-0472">Membrane</keyword>
<comment type="similarity">
    <text evidence="2">Belongs to the G-protein coupled receptor 3 family.</text>
</comment>
<dbReference type="PANTHER" id="PTHR14511">
    <property type="entry name" value="G PROTEIN COUPLED RECEPTOR, CLASS C, GROUP 5"/>
    <property type="match status" value="1"/>
</dbReference>
<evidence type="ECO:0000313" key="10">
    <source>
        <dbReference type="EMBL" id="MED6269859.1"/>
    </source>
</evidence>
<gene>
    <name evidence="10" type="ORF">CHARACLAT_003942</name>
</gene>
<keyword evidence="3 7" id="KW-0812">Transmembrane</keyword>
<evidence type="ECO:0000256" key="2">
    <source>
        <dbReference type="ARBA" id="ARBA00007242"/>
    </source>
</evidence>
<dbReference type="Proteomes" id="UP001352852">
    <property type="component" value="Unassembled WGS sequence"/>
</dbReference>
<evidence type="ECO:0000256" key="5">
    <source>
        <dbReference type="ARBA" id="ARBA00023136"/>
    </source>
</evidence>
<evidence type="ECO:0000313" key="11">
    <source>
        <dbReference type="Proteomes" id="UP001352852"/>
    </source>
</evidence>
<feature type="chain" id="PRO_5047063698" description="G-protein coupled receptors family 3 profile domain-containing protein" evidence="8">
    <location>
        <begin position="27"/>
        <end position="387"/>
    </location>
</feature>
<proteinExistence type="inferred from homology"/>
<feature type="transmembrane region" description="Helical" evidence="7">
    <location>
        <begin position="148"/>
        <end position="170"/>
    </location>
</feature>
<feature type="region of interest" description="Disordered" evidence="6">
    <location>
        <begin position="317"/>
        <end position="387"/>
    </location>
</feature>
<keyword evidence="8" id="KW-0732">Signal</keyword>
<evidence type="ECO:0000256" key="1">
    <source>
        <dbReference type="ARBA" id="ARBA00004141"/>
    </source>
</evidence>
<evidence type="ECO:0000256" key="8">
    <source>
        <dbReference type="SAM" id="SignalP"/>
    </source>
</evidence>
<comment type="caution">
    <text evidence="10">The sequence shown here is derived from an EMBL/GenBank/DDBJ whole genome shotgun (WGS) entry which is preliminary data.</text>
</comment>
<feature type="domain" description="G-protein coupled receptors family 3 profile" evidence="9">
    <location>
        <begin position="67"/>
        <end position="287"/>
    </location>
</feature>
<keyword evidence="4 7" id="KW-1133">Transmembrane helix</keyword>
<organism evidence="10 11">
    <name type="scientific">Characodon lateralis</name>
    <dbReference type="NCBI Taxonomy" id="208331"/>
    <lineage>
        <taxon>Eukaryota</taxon>
        <taxon>Metazoa</taxon>
        <taxon>Chordata</taxon>
        <taxon>Craniata</taxon>
        <taxon>Vertebrata</taxon>
        <taxon>Euteleostomi</taxon>
        <taxon>Actinopterygii</taxon>
        <taxon>Neopterygii</taxon>
        <taxon>Teleostei</taxon>
        <taxon>Neoteleostei</taxon>
        <taxon>Acanthomorphata</taxon>
        <taxon>Ovalentaria</taxon>
        <taxon>Atherinomorphae</taxon>
        <taxon>Cyprinodontiformes</taxon>
        <taxon>Goodeidae</taxon>
        <taxon>Characodon</taxon>
    </lineage>
</organism>
<feature type="transmembrane region" description="Helical" evidence="7">
    <location>
        <begin position="261"/>
        <end position="281"/>
    </location>
</feature>
<evidence type="ECO:0000256" key="3">
    <source>
        <dbReference type="ARBA" id="ARBA00022692"/>
    </source>
</evidence>
<dbReference type="Pfam" id="PF00003">
    <property type="entry name" value="7tm_3"/>
    <property type="match status" value="1"/>
</dbReference>
<name>A0ABU7D7E6_9TELE</name>
<evidence type="ECO:0000256" key="7">
    <source>
        <dbReference type="SAM" id="Phobius"/>
    </source>
</evidence>
<feature type="compositionally biased region" description="Basic and acidic residues" evidence="6">
    <location>
        <begin position="323"/>
        <end position="344"/>
    </location>
</feature>
<dbReference type="EMBL" id="JAHUTJ010016571">
    <property type="protein sequence ID" value="MED6269859.1"/>
    <property type="molecule type" value="Genomic_DNA"/>
</dbReference>
<dbReference type="PANTHER" id="PTHR14511:SF7">
    <property type="entry name" value="RETINOIC ACID-INDUCED PROTEIN 3"/>
    <property type="match status" value="1"/>
</dbReference>
<evidence type="ECO:0000256" key="6">
    <source>
        <dbReference type="SAM" id="MobiDB-lite"/>
    </source>
</evidence>
<evidence type="ECO:0000259" key="9">
    <source>
        <dbReference type="Pfam" id="PF00003"/>
    </source>
</evidence>
<evidence type="ECO:0000256" key="4">
    <source>
        <dbReference type="ARBA" id="ARBA00022989"/>
    </source>
</evidence>
<keyword evidence="11" id="KW-1185">Reference proteome</keyword>
<protein>
    <recommendedName>
        <fullName evidence="9">G-protein coupled receptors family 3 profile domain-containing protein</fullName>
    </recommendedName>
</protein>
<dbReference type="InterPro" id="IPR017978">
    <property type="entry name" value="GPCR_3_C"/>
</dbReference>
<dbReference type="InterPro" id="IPR051753">
    <property type="entry name" value="RA-inducible_GPCR3"/>
</dbReference>
<sequence>MAFSYKKHTSIFALLFLLYAPLTCLCQSQNNTMMSPTTSPSNISSLNGVRGCGTDLNPVYRYLCDRRAAWGIVMETLATAGFLLSISLLLGMLLWALCTCVSSRHRLSTTIGSRVFSMSLFLLATAGIFAITFSFIIRLSPQTCPTRIFLFGVMFALAFSCLLARCLAMLGFTAAQGWGEPGVALGLFAVQVIISTEWLIIVLVRDKKPCEYSQEEFAMLQIFVLCLLLISLILSLHTLCRSFTYSYNYTGPTNQLWRAQALMLCLTLLLSACIWVVWIAMLTRGNLEVAFFCRGEATAQEVPISFASWTSPGADIPGLGSQKEGKENGSFENDGENRRGRRAEQTLQSPYESGFSMTEIDPNKDYTIPRPKTTNYNQPYDEYYGQE</sequence>
<feature type="transmembrane region" description="Helical" evidence="7">
    <location>
        <begin position="80"/>
        <end position="103"/>
    </location>
</feature>
<feature type="transmembrane region" description="Helical" evidence="7">
    <location>
        <begin position="182"/>
        <end position="205"/>
    </location>
</feature>
<feature type="signal peptide" evidence="8">
    <location>
        <begin position="1"/>
        <end position="26"/>
    </location>
</feature>
<feature type="transmembrane region" description="Helical" evidence="7">
    <location>
        <begin position="115"/>
        <end position="136"/>
    </location>
</feature>
<comment type="subcellular location">
    <subcellularLocation>
        <location evidence="1">Membrane</location>
        <topology evidence="1">Multi-pass membrane protein</topology>
    </subcellularLocation>
</comment>
<reference evidence="10 11" key="1">
    <citation type="submission" date="2021-06" db="EMBL/GenBank/DDBJ databases">
        <authorList>
            <person name="Palmer J.M."/>
        </authorList>
    </citation>
    <scope>NUCLEOTIDE SEQUENCE [LARGE SCALE GENOMIC DNA]</scope>
    <source>
        <strain evidence="10 11">CL_MEX2019</strain>
        <tissue evidence="10">Muscle</tissue>
    </source>
</reference>
<accession>A0ABU7D7E6</accession>
<feature type="transmembrane region" description="Helical" evidence="7">
    <location>
        <begin position="217"/>
        <end position="240"/>
    </location>
</feature>